<keyword evidence="4 6" id="KW-0627">Porphyrin biosynthesis</keyword>
<comment type="catalytic activity">
    <reaction evidence="5">
        <text>Fe-coproporphyrin III + 2 H(+) = coproporphyrin III + Fe(2+)</text>
        <dbReference type="Rhea" id="RHEA:49572"/>
        <dbReference type="ChEBI" id="CHEBI:15378"/>
        <dbReference type="ChEBI" id="CHEBI:29033"/>
        <dbReference type="ChEBI" id="CHEBI:68438"/>
        <dbReference type="ChEBI" id="CHEBI:131725"/>
        <dbReference type="EC" id="4.99.1.9"/>
    </reaction>
    <physiologicalReaction direction="right-to-left" evidence="5">
        <dbReference type="Rhea" id="RHEA:49574"/>
    </physiologicalReaction>
</comment>
<dbReference type="PANTHER" id="PTHR11108">
    <property type="entry name" value="FERROCHELATASE"/>
    <property type="match status" value="1"/>
</dbReference>
<comment type="catalytic activity">
    <reaction evidence="6 7">
        <text>heme b + 2 H(+) = protoporphyrin IX + Fe(2+)</text>
        <dbReference type="Rhea" id="RHEA:22584"/>
        <dbReference type="ChEBI" id="CHEBI:15378"/>
        <dbReference type="ChEBI" id="CHEBI:29033"/>
        <dbReference type="ChEBI" id="CHEBI:57306"/>
        <dbReference type="ChEBI" id="CHEBI:60344"/>
        <dbReference type="EC" id="4.98.1.1"/>
    </reaction>
</comment>
<accession>A0ABT2EQ82</accession>
<evidence type="ECO:0000256" key="6">
    <source>
        <dbReference type="HAMAP-Rule" id="MF_00323"/>
    </source>
</evidence>
<sequence length="351" mass="39619">MPLKVLLSKSFPERMPQNLGDAEFPVQGGMKRMSEKVGVLLMAYGGPNSLDEVEPYYTHILRGRKPSPEALQNLLERYRSIGGKSPLNEITFAQAQLLQELLNSSFTHHEPRFTVYVGMKHWHPYIAETVKRMANDGVTEAVGIIMAPHYSRYSVAEYIGYAKKANEELGNPIRFRFVVSWATHPLLVQCFANKVRQSWAQFEPEVQGEVKFVFTAHSLPMRILDEGDPYPDELRRTCEAVAYEVGIENWLLAYQSASGENWLGPDILEVLEELAQSGHHHVLVIPVGFLCDHLEVLYDIDIEAKQKAQELGMELRRIEMPNTDPLLIAALADIVAKAMQGLEDGFRLGDS</sequence>
<evidence type="ECO:0000313" key="8">
    <source>
        <dbReference type="EMBL" id="MCS3920104.1"/>
    </source>
</evidence>
<dbReference type="PROSITE" id="PS00534">
    <property type="entry name" value="FERROCHELATASE"/>
    <property type="match status" value="1"/>
</dbReference>
<dbReference type="EC" id="4.98.1.1" evidence="6 7"/>
<dbReference type="Proteomes" id="UP001204798">
    <property type="component" value="Unassembled WGS sequence"/>
</dbReference>
<reference evidence="8 9" key="1">
    <citation type="submission" date="2022-08" db="EMBL/GenBank/DDBJ databases">
        <title>Bacterial and archaeal communities from various locations to study Microbial Dark Matter (Phase II).</title>
        <authorList>
            <person name="Stepanauskas R."/>
        </authorList>
    </citation>
    <scope>NUCLEOTIDE SEQUENCE [LARGE SCALE GENOMIC DNA]</scope>
    <source>
        <strain evidence="8 9">PD1</strain>
    </source>
</reference>
<keyword evidence="6 7" id="KW-0963">Cytoplasm</keyword>
<dbReference type="HAMAP" id="MF_00323">
    <property type="entry name" value="Ferrochelatase"/>
    <property type="match status" value="1"/>
</dbReference>
<dbReference type="Gene3D" id="3.40.50.1400">
    <property type="match status" value="2"/>
</dbReference>
<feature type="binding site" evidence="6">
    <location>
        <position position="295"/>
    </location>
    <ligand>
        <name>Fe(2+)</name>
        <dbReference type="ChEBI" id="CHEBI:29033"/>
    </ligand>
</feature>
<comment type="function">
    <text evidence="6 7">Catalyzes the ferrous insertion into protoporphyrin IX.</text>
</comment>
<comment type="subcellular location">
    <subcellularLocation>
        <location evidence="6 7">Cytoplasm</location>
    </subcellularLocation>
</comment>
<keyword evidence="6" id="KW-0479">Metal-binding</keyword>
<evidence type="ECO:0000256" key="3">
    <source>
        <dbReference type="ARBA" id="ARBA00023239"/>
    </source>
</evidence>
<keyword evidence="3 6" id="KW-0456">Lyase</keyword>
<dbReference type="Pfam" id="PF00762">
    <property type="entry name" value="Ferrochelatase"/>
    <property type="match status" value="1"/>
</dbReference>
<organism evidence="8 9">
    <name type="scientific">Candidatus Fervidibacter sacchari</name>
    <dbReference type="NCBI Taxonomy" id="1448929"/>
    <lineage>
        <taxon>Bacteria</taxon>
        <taxon>Candidatus Fervidibacterota</taxon>
        <taxon>Candidatus Fervidibacter</taxon>
    </lineage>
</organism>
<dbReference type="InterPro" id="IPR001015">
    <property type="entry name" value="Ferrochelatase"/>
</dbReference>
<keyword evidence="2 6" id="KW-0350">Heme biosynthesis</keyword>
<evidence type="ECO:0000256" key="7">
    <source>
        <dbReference type="RuleBase" id="RU000607"/>
    </source>
</evidence>
<keyword evidence="1 6" id="KW-0408">Iron</keyword>
<evidence type="ECO:0000256" key="2">
    <source>
        <dbReference type="ARBA" id="ARBA00023133"/>
    </source>
</evidence>
<feature type="binding site" evidence="6">
    <location>
        <position position="217"/>
    </location>
    <ligand>
        <name>Fe(2+)</name>
        <dbReference type="ChEBI" id="CHEBI:29033"/>
    </ligand>
</feature>
<protein>
    <recommendedName>
        <fullName evidence="6 7">Ferrochelatase</fullName>
        <ecNumber evidence="6 7">4.98.1.1</ecNumber>
    </recommendedName>
    <alternativeName>
        <fullName evidence="6">Heme synthase</fullName>
    </alternativeName>
    <alternativeName>
        <fullName evidence="6">Protoheme ferro-lyase</fullName>
    </alternativeName>
</protein>
<keyword evidence="9" id="KW-1185">Reference proteome</keyword>
<dbReference type="InterPro" id="IPR033644">
    <property type="entry name" value="Ferrochelatase_C"/>
</dbReference>
<dbReference type="InterPro" id="IPR033659">
    <property type="entry name" value="Ferrochelatase_N"/>
</dbReference>
<comment type="caution">
    <text evidence="8">The sequence shown here is derived from an EMBL/GenBank/DDBJ whole genome shotgun (WGS) entry which is preliminary data.</text>
</comment>
<evidence type="ECO:0000256" key="1">
    <source>
        <dbReference type="ARBA" id="ARBA00023004"/>
    </source>
</evidence>
<evidence type="ECO:0000256" key="4">
    <source>
        <dbReference type="ARBA" id="ARBA00023244"/>
    </source>
</evidence>
<comment type="pathway">
    <text evidence="6 7">Porphyrin-containing compound metabolism; protoheme biosynthesis; protoheme from protoporphyrin-IX: step 1/1.</text>
</comment>
<dbReference type="InterPro" id="IPR019772">
    <property type="entry name" value="Ferrochelatase_AS"/>
</dbReference>
<dbReference type="RefSeq" id="WP_259097745.1">
    <property type="nucleotide sequence ID" value="NZ_CP130454.1"/>
</dbReference>
<dbReference type="GO" id="GO:0016829">
    <property type="term" value="F:lyase activity"/>
    <property type="evidence" value="ECO:0007669"/>
    <property type="project" value="UniProtKB-KW"/>
</dbReference>
<gene>
    <name evidence="6" type="primary">hemH</name>
    <name evidence="8" type="ORF">M2350_002521</name>
</gene>
<evidence type="ECO:0000256" key="5">
    <source>
        <dbReference type="ARBA" id="ARBA00024536"/>
    </source>
</evidence>
<name>A0ABT2EQ82_9BACT</name>
<dbReference type="SUPFAM" id="SSF53800">
    <property type="entry name" value="Chelatase"/>
    <property type="match status" value="1"/>
</dbReference>
<dbReference type="NCBIfam" id="TIGR00109">
    <property type="entry name" value="hemH"/>
    <property type="match status" value="1"/>
</dbReference>
<proteinExistence type="inferred from homology"/>
<dbReference type="CDD" id="cd00419">
    <property type="entry name" value="Ferrochelatase_C"/>
    <property type="match status" value="1"/>
</dbReference>
<dbReference type="CDD" id="cd03411">
    <property type="entry name" value="Ferrochelatase_N"/>
    <property type="match status" value="1"/>
</dbReference>
<comment type="similarity">
    <text evidence="6 7">Belongs to the ferrochelatase family.</text>
</comment>
<dbReference type="PANTHER" id="PTHR11108:SF1">
    <property type="entry name" value="FERROCHELATASE, MITOCHONDRIAL"/>
    <property type="match status" value="1"/>
</dbReference>
<dbReference type="EMBL" id="JANUCP010000004">
    <property type="protein sequence ID" value="MCS3920104.1"/>
    <property type="molecule type" value="Genomic_DNA"/>
</dbReference>
<evidence type="ECO:0000313" key="9">
    <source>
        <dbReference type="Proteomes" id="UP001204798"/>
    </source>
</evidence>